<organism evidence="11 12">
    <name type="scientific">Anaerolinea thermophila (strain DSM 14523 / JCM 11388 / NBRC 100420 / UNI-1)</name>
    <dbReference type="NCBI Taxonomy" id="926569"/>
    <lineage>
        <taxon>Bacteria</taxon>
        <taxon>Bacillati</taxon>
        <taxon>Chloroflexota</taxon>
        <taxon>Anaerolineae</taxon>
        <taxon>Anaerolineales</taxon>
        <taxon>Anaerolineaceae</taxon>
        <taxon>Anaerolinea</taxon>
    </lineage>
</organism>
<dbReference type="InterPro" id="IPR000014">
    <property type="entry name" value="PAS"/>
</dbReference>
<evidence type="ECO:0000259" key="9">
    <source>
        <dbReference type="PROSITE" id="PS50112"/>
    </source>
</evidence>
<evidence type="ECO:0000313" key="11">
    <source>
        <dbReference type="EMBL" id="BAJ63116.1"/>
    </source>
</evidence>
<dbReference type="CDD" id="cd00082">
    <property type="entry name" value="HisKA"/>
    <property type="match status" value="1"/>
</dbReference>
<dbReference type="Pfam" id="PF00989">
    <property type="entry name" value="PAS"/>
    <property type="match status" value="2"/>
</dbReference>
<dbReference type="InterPro" id="IPR036890">
    <property type="entry name" value="HATPase_C_sf"/>
</dbReference>
<dbReference type="PROSITE" id="PS50112">
    <property type="entry name" value="PAS"/>
    <property type="match status" value="2"/>
</dbReference>
<dbReference type="SMART" id="SM00387">
    <property type="entry name" value="HATPase_c"/>
    <property type="match status" value="1"/>
</dbReference>
<evidence type="ECO:0000256" key="2">
    <source>
        <dbReference type="ARBA" id="ARBA00012438"/>
    </source>
</evidence>
<dbReference type="SUPFAM" id="SSF55874">
    <property type="entry name" value="ATPase domain of HSP90 chaperone/DNA topoisomerase II/histidine kinase"/>
    <property type="match status" value="1"/>
</dbReference>
<dbReference type="AlphaFoldDB" id="E8N3V2"/>
<dbReference type="eggNOG" id="COG2205">
    <property type="taxonomic scope" value="Bacteria"/>
</dbReference>
<dbReference type="SMART" id="SM00086">
    <property type="entry name" value="PAC"/>
    <property type="match status" value="2"/>
</dbReference>
<dbReference type="OrthoDB" id="9815750at2"/>
<keyword evidence="12" id="KW-1185">Reference proteome</keyword>
<dbReference type="KEGG" id="atm:ANT_10820"/>
<dbReference type="Gene3D" id="3.30.450.20">
    <property type="entry name" value="PAS domain"/>
    <property type="match status" value="3"/>
</dbReference>
<dbReference type="GO" id="GO:0000156">
    <property type="term" value="F:phosphorelay response regulator activity"/>
    <property type="evidence" value="ECO:0007669"/>
    <property type="project" value="TreeGrafter"/>
</dbReference>
<dbReference type="GO" id="GO:0000155">
    <property type="term" value="F:phosphorelay sensor kinase activity"/>
    <property type="evidence" value="ECO:0007669"/>
    <property type="project" value="InterPro"/>
</dbReference>
<dbReference type="InterPro" id="IPR001610">
    <property type="entry name" value="PAC"/>
</dbReference>
<dbReference type="eggNOG" id="COG5002">
    <property type="taxonomic scope" value="Bacteria"/>
</dbReference>
<dbReference type="Proteomes" id="UP000008922">
    <property type="component" value="Chromosome"/>
</dbReference>
<dbReference type="HOGENOM" id="CLU_000445_89_2_0"/>
<evidence type="ECO:0000256" key="6">
    <source>
        <dbReference type="ARBA" id="ARBA00023012"/>
    </source>
</evidence>
<evidence type="ECO:0000256" key="4">
    <source>
        <dbReference type="ARBA" id="ARBA00022679"/>
    </source>
</evidence>
<dbReference type="GO" id="GO:0007234">
    <property type="term" value="P:osmosensory signaling via phosphorelay pathway"/>
    <property type="evidence" value="ECO:0007669"/>
    <property type="project" value="TreeGrafter"/>
</dbReference>
<keyword evidence="6" id="KW-0902">Two-component regulatory system</keyword>
<dbReference type="PANTHER" id="PTHR42878">
    <property type="entry name" value="TWO-COMPONENT HISTIDINE KINASE"/>
    <property type="match status" value="1"/>
</dbReference>
<evidence type="ECO:0000313" key="12">
    <source>
        <dbReference type="Proteomes" id="UP000008922"/>
    </source>
</evidence>
<dbReference type="PROSITE" id="PS50109">
    <property type="entry name" value="HIS_KIN"/>
    <property type="match status" value="1"/>
</dbReference>
<proteinExistence type="predicted"/>
<feature type="domain" description="PAC" evidence="10">
    <location>
        <begin position="380"/>
        <end position="432"/>
    </location>
</feature>
<feature type="domain" description="PAS" evidence="9">
    <location>
        <begin position="19"/>
        <end position="90"/>
    </location>
</feature>
<dbReference type="InterPro" id="IPR003661">
    <property type="entry name" value="HisK_dim/P_dom"/>
</dbReference>
<sequence length="669" mass="76670">MEKPPVHELQSQFLDFLKSRNALENLLNTFQGVVVVLDPQFRIVFFNRTAEEVTGYTQTEVQGMNLADLFLPFEEKKGVKDIFEQLLSLGLPNRYRNPWITRWGEMRYFEWSNTVIRDDEGKVAFVIGMGMDVTEKEETLRTSQVMRERFERVFRTNPLGIALVSGDSLTINDCNERFAAMLETPRSQLIGKDLVTLGMLETPYRFQELVYRHARFGNSLTEERALTTATGKTFHGRIALEPMDLMNEPMLVLTLQDVTSYVQVEYRLKQISADLGRKVKESSAAYETVRRELQAEVGRRRALELSSRRLLDIIWEAGEAIAITDARGWVVYLNKSARGLLGLDEHTPIAQHRSTLYEKYKNHPIVVEKILPALHQDGLWRGELDWDPGTGEPVYLSMTILAHHDENGEVQNFSLIAHDITEEKRATEAIKREFQREKEEAVLRSYLFSATSHQFRTPLSAILSSTELLETYGQKWDWDKVSQHLHRIKTAAQQMNVLLEDILKVLRLETAREPLRVQPVDLRNLFRECADAVKNALDPQRKIFLECEEQHPTLLSDSDLLWQVLENLLTNAIKYSSPQTWVYATIRPVESGYQIQIRDEGMGVPPDEIPLVFEPFYRASNTVGIPGSGLGLMIVRKALERIHGTIDFSSELNHGSVVSITLPHLPQPL</sequence>
<dbReference type="CDD" id="cd00075">
    <property type="entry name" value="HATPase"/>
    <property type="match status" value="1"/>
</dbReference>
<dbReference type="EC" id="2.7.13.3" evidence="2"/>
<keyword evidence="5 11" id="KW-0418">Kinase</keyword>
<dbReference type="GO" id="GO:0030295">
    <property type="term" value="F:protein kinase activator activity"/>
    <property type="evidence" value="ECO:0007669"/>
    <property type="project" value="TreeGrafter"/>
</dbReference>
<evidence type="ECO:0000256" key="5">
    <source>
        <dbReference type="ARBA" id="ARBA00022777"/>
    </source>
</evidence>
<dbReference type="InterPro" id="IPR036097">
    <property type="entry name" value="HisK_dim/P_sf"/>
</dbReference>
<feature type="domain" description="PAS" evidence="9">
    <location>
        <begin position="306"/>
        <end position="358"/>
    </location>
</feature>
<dbReference type="InterPro" id="IPR000700">
    <property type="entry name" value="PAS-assoc_C"/>
</dbReference>
<dbReference type="InterPro" id="IPR013767">
    <property type="entry name" value="PAS_fold"/>
</dbReference>
<evidence type="ECO:0000259" key="10">
    <source>
        <dbReference type="PROSITE" id="PS50113"/>
    </source>
</evidence>
<dbReference type="CDD" id="cd00130">
    <property type="entry name" value="PAS"/>
    <property type="match status" value="3"/>
</dbReference>
<dbReference type="SMART" id="SM00091">
    <property type="entry name" value="PAS"/>
    <property type="match status" value="3"/>
</dbReference>
<accession>E8N3V2</accession>
<dbReference type="InParanoid" id="E8N3V2"/>
<dbReference type="SMART" id="SM00388">
    <property type="entry name" value="HisKA"/>
    <property type="match status" value="1"/>
</dbReference>
<feature type="domain" description="Histidine kinase" evidence="8">
    <location>
        <begin position="450"/>
        <end position="666"/>
    </location>
</feature>
<dbReference type="SUPFAM" id="SSF55785">
    <property type="entry name" value="PYP-like sensor domain (PAS domain)"/>
    <property type="match status" value="3"/>
</dbReference>
<protein>
    <recommendedName>
        <fullName evidence="2">histidine kinase</fullName>
        <ecNumber evidence="2">2.7.13.3</ecNumber>
    </recommendedName>
</protein>
<feature type="domain" description="PAC" evidence="10">
    <location>
        <begin position="93"/>
        <end position="145"/>
    </location>
</feature>
<keyword evidence="4" id="KW-0808">Transferase</keyword>
<keyword evidence="7" id="KW-0472">Membrane</keyword>
<evidence type="ECO:0000256" key="7">
    <source>
        <dbReference type="ARBA" id="ARBA00023136"/>
    </source>
</evidence>
<dbReference type="PROSITE" id="PS50113">
    <property type="entry name" value="PAC"/>
    <property type="match status" value="2"/>
</dbReference>
<dbReference type="InterPro" id="IPR035965">
    <property type="entry name" value="PAS-like_dom_sf"/>
</dbReference>
<dbReference type="InterPro" id="IPR003594">
    <property type="entry name" value="HATPase_dom"/>
</dbReference>
<dbReference type="PANTHER" id="PTHR42878:SF13">
    <property type="entry name" value="HISTIDINE KINASE"/>
    <property type="match status" value="1"/>
</dbReference>
<evidence type="ECO:0000259" key="8">
    <source>
        <dbReference type="PROSITE" id="PS50109"/>
    </source>
</evidence>
<dbReference type="InterPro" id="IPR004358">
    <property type="entry name" value="Sig_transdc_His_kin-like_C"/>
</dbReference>
<dbReference type="Pfam" id="PF13426">
    <property type="entry name" value="PAS_9"/>
    <property type="match status" value="1"/>
</dbReference>
<evidence type="ECO:0000256" key="1">
    <source>
        <dbReference type="ARBA" id="ARBA00000085"/>
    </source>
</evidence>
<dbReference type="Gene3D" id="1.10.287.130">
    <property type="match status" value="1"/>
</dbReference>
<dbReference type="SUPFAM" id="SSF47384">
    <property type="entry name" value="Homodimeric domain of signal transducing histidine kinase"/>
    <property type="match status" value="1"/>
</dbReference>
<keyword evidence="3" id="KW-0597">Phosphoprotein</keyword>
<dbReference type="InterPro" id="IPR005467">
    <property type="entry name" value="His_kinase_dom"/>
</dbReference>
<name>E8N3V2_ANATU</name>
<dbReference type="STRING" id="926569.ANT_10820"/>
<dbReference type="GO" id="GO:0006355">
    <property type="term" value="P:regulation of DNA-templated transcription"/>
    <property type="evidence" value="ECO:0007669"/>
    <property type="project" value="InterPro"/>
</dbReference>
<dbReference type="InterPro" id="IPR050351">
    <property type="entry name" value="BphY/WalK/GraS-like"/>
</dbReference>
<dbReference type="Gene3D" id="3.30.565.10">
    <property type="entry name" value="Histidine kinase-like ATPase, C-terminal domain"/>
    <property type="match status" value="1"/>
</dbReference>
<dbReference type="RefSeq" id="WP_013559506.1">
    <property type="nucleotide sequence ID" value="NC_014960.1"/>
</dbReference>
<dbReference type="GO" id="GO:0016020">
    <property type="term" value="C:membrane"/>
    <property type="evidence" value="ECO:0007669"/>
    <property type="project" value="UniProtKB-SubCell"/>
</dbReference>
<evidence type="ECO:0000256" key="3">
    <source>
        <dbReference type="ARBA" id="ARBA00022553"/>
    </source>
</evidence>
<dbReference type="PRINTS" id="PR00344">
    <property type="entry name" value="BCTRLSENSOR"/>
</dbReference>
<reference evidence="11 12" key="1">
    <citation type="submission" date="2010-12" db="EMBL/GenBank/DDBJ databases">
        <title>Whole genome sequence of Anaerolinea thermophila UNI-1.</title>
        <authorList>
            <person name="Narita-Yamada S."/>
            <person name="Kishi E."/>
            <person name="Watanabe Y."/>
            <person name="Takasaki K."/>
            <person name="Ankai A."/>
            <person name="Oguchi A."/>
            <person name="Fukui S."/>
            <person name="Takahashi M."/>
            <person name="Yashiro I."/>
            <person name="Hosoyama A."/>
            <person name="Sekiguchi Y."/>
            <person name="Hanada S."/>
            <person name="Fujita N."/>
        </authorList>
    </citation>
    <scope>NUCLEOTIDE SEQUENCE [LARGE SCALE GENOMIC DNA]</scope>
    <source>
        <strain evidence="12">DSM 14523 / JCM 11388 / NBRC 100420 / UNI-1</strain>
    </source>
</reference>
<gene>
    <name evidence="11" type="ordered locus">ANT_10820</name>
</gene>
<dbReference type="EMBL" id="AP012029">
    <property type="protein sequence ID" value="BAJ63116.1"/>
    <property type="molecule type" value="Genomic_DNA"/>
</dbReference>
<dbReference type="NCBIfam" id="TIGR00229">
    <property type="entry name" value="sensory_box"/>
    <property type="match status" value="3"/>
</dbReference>
<dbReference type="Pfam" id="PF00512">
    <property type="entry name" value="HisKA"/>
    <property type="match status" value="1"/>
</dbReference>
<comment type="catalytic activity">
    <reaction evidence="1">
        <text>ATP + protein L-histidine = ADP + protein N-phospho-L-histidine.</text>
        <dbReference type="EC" id="2.7.13.3"/>
    </reaction>
</comment>
<dbReference type="Pfam" id="PF02518">
    <property type="entry name" value="HATPase_c"/>
    <property type="match status" value="1"/>
</dbReference>